<dbReference type="InterPro" id="IPR051315">
    <property type="entry name" value="Bact_Chemotaxis_CheA"/>
</dbReference>
<dbReference type="SMART" id="SM00073">
    <property type="entry name" value="HPT"/>
    <property type="match status" value="1"/>
</dbReference>
<name>A0ABS5BL27_9BACT</name>
<dbReference type="Proteomes" id="UP000676565">
    <property type="component" value="Unassembled WGS sequence"/>
</dbReference>
<dbReference type="SMART" id="SM00448">
    <property type="entry name" value="REC"/>
    <property type="match status" value="1"/>
</dbReference>
<evidence type="ECO:0000313" key="13">
    <source>
        <dbReference type="EMBL" id="MBP3954406.1"/>
    </source>
</evidence>
<dbReference type="Pfam" id="PF01584">
    <property type="entry name" value="CheW"/>
    <property type="match status" value="2"/>
</dbReference>
<dbReference type="CDD" id="cd16916">
    <property type="entry name" value="HATPase_CheA-like"/>
    <property type="match status" value="1"/>
</dbReference>
<reference evidence="13 14" key="1">
    <citation type="submission" date="2021-04" db="EMBL/GenBank/DDBJ databases">
        <authorList>
            <person name="Ivanova A."/>
        </authorList>
    </citation>
    <scope>NUCLEOTIDE SEQUENCE [LARGE SCALE GENOMIC DNA]</scope>
    <source>
        <strain evidence="13 14">G18</strain>
    </source>
</reference>
<dbReference type="SUPFAM" id="SSF55874">
    <property type="entry name" value="ATPase domain of HSP90 chaperone/DNA topoisomerase II/histidine kinase"/>
    <property type="match status" value="1"/>
</dbReference>
<dbReference type="InterPro" id="IPR003594">
    <property type="entry name" value="HATPase_dom"/>
</dbReference>
<feature type="domain" description="Histidine kinase" evidence="9">
    <location>
        <begin position="268"/>
        <end position="511"/>
    </location>
</feature>
<keyword evidence="5" id="KW-0418">Kinase</keyword>
<dbReference type="InterPro" id="IPR036061">
    <property type="entry name" value="CheW-like_dom_sf"/>
</dbReference>
<feature type="domain" description="CheW-like" evidence="11">
    <location>
        <begin position="513"/>
        <end position="665"/>
    </location>
</feature>
<dbReference type="InterPro" id="IPR037006">
    <property type="entry name" value="CheA-like_homodim_sf"/>
</dbReference>
<dbReference type="SMART" id="SM00260">
    <property type="entry name" value="CheW"/>
    <property type="match status" value="2"/>
</dbReference>
<dbReference type="PANTHER" id="PTHR43395">
    <property type="entry name" value="SENSOR HISTIDINE KINASE CHEA"/>
    <property type="match status" value="1"/>
</dbReference>
<evidence type="ECO:0000256" key="3">
    <source>
        <dbReference type="ARBA" id="ARBA00022553"/>
    </source>
</evidence>
<dbReference type="PRINTS" id="PR00344">
    <property type="entry name" value="BCTRLSENSOR"/>
</dbReference>
<dbReference type="InterPro" id="IPR002545">
    <property type="entry name" value="CheW-lke_dom"/>
</dbReference>
<dbReference type="Pfam" id="PF01627">
    <property type="entry name" value="Hpt"/>
    <property type="match status" value="1"/>
</dbReference>
<dbReference type="Gene3D" id="1.20.120.160">
    <property type="entry name" value="HPT domain"/>
    <property type="match status" value="1"/>
</dbReference>
<dbReference type="Pfam" id="PF02518">
    <property type="entry name" value="HATPase_c"/>
    <property type="match status" value="1"/>
</dbReference>
<feature type="modified residue" description="Phosphohistidine" evidence="6">
    <location>
        <position position="50"/>
    </location>
</feature>
<keyword evidence="3 7" id="KW-0597">Phosphoprotein</keyword>
<dbReference type="InterPro" id="IPR036641">
    <property type="entry name" value="HPT_dom_sf"/>
</dbReference>
<keyword evidence="14" id="KW-1185">Reference proteome</keyword>
<evidence type="ECO:0000259" key="12">
    <source>
        <dbReference type="PROSITE" id="PS50894"/>
    </source>
</evidence>
<dbReference type="InterPro" id="IPR004358">
    <property type="entry name" value="Sig_transdc_His_kin-like_C"/>
</dbReference>
<dbReference type="SUPFAM" id="SSF47226">
    <property type="entry name" value="Histidine-containing phosphotransfer domain, HPT domain"/>
    <property type="match status" value="1"/>
</dbReference>
<evidence type="ECO:0000259" key="11">
    <source>
        <dbReference type="PROSITE" id="PS50851"/>
    </source>
</evidence>
<dbReference type="EMBL" id="JAGKQQ010000001">
    <property type="protein sequence ID" value="MBP3954406.1"/>
    <property type="molecule type" value="Genomic_DNA"/>
</dbReference>
<dbReference type="InterPro" id="IPR036890">
    <property type="entry name" value="HATPase_C_sf"/>
</dbReference>
<dbReference type="SMART" id="SM01231">
    <property type="entry name" value="H-kinase_dim"/>
    <property type="match status" value="1"/>
</dbReference>
<dbReference type="InterPro" id="IPR008207">
    <property type="entry name" value="Sig_transdc_His_kin_Hpt_dom"/>
</dbReference>
<dbReference type="RefSeq" id="WP_210652535.1">
    <property type="nucleotide sequence ID" value="NZ_JAGKQQ010000001.1"/>
</dbReference>
<dbReference type="EC" id="2.7.13.3" evidence="2"/>
<proteinExistence type="predicted"/>
<dbReference type="InterPro" id="IPR011006">
    <property type="entry name" value="CheY-like_superfamily"/>
</dbReference>
<dbReference type="Pfam" id="PF00072">
    <property type="entry name" value="Response_reg"/>
    <property type="match status" value="1"/>
</dbReference>
<dbReference type="InterPro" id="IPR004105">
    <property type="entry name" value="CheA-like_dim"/>
</dbReference>
<evidence type="ECO:0000313" key="14">
    <source>
        <dbReference type="Proteomes" id="UP000676565"/>
    </source>
</evidence>
<dbReference type="InterPro" id="IPR005467">
    <property type="entry name" value="His_kinase_dom"/>
</dbReference>
<dbReference type="InterPro" id="IPR036097">
    <property type="entry name" value="HisK_dim/P_sf"/>
</dbReference>
<organism evidence="13 14">
    <name type="scientific">Gemmata palustris</name>
    <dbReference type="NCBI Taxonomy" id="2822762"/>
    <lineage>
        <taxon>Bacteria</taxon>
        <taxon>Pseudomonadati</taxon>
        <taxon>Planctomycetota</taxon>
        <taxon>Planctomycetia</taxon>
        <taxon>Gemmatales</taxon>
        <taxon>Gemmataceae</taxon>
        <taxon>Gemmata</taxon>
    </lineage>
</organism>
<evidence type="ECO:0000259" key="9">
    <source>
        <dbReference type="PROSITE" id="PS50109"/>
    </source>
</evidence>
<dbReference type="PROSITE" id="PS50109">
    <property type="entry name" value="HIS_KIN"/>
    <property type="match status" value="1"/>
</dbReference>
<evidence type="ECO:0000256" key="4">
    <source>
        <dbReference type="ARBA" id="ARBA00022679"/>
    </source>
</evidence>
<dbReference type="Gene3D" id="1.10.287.560">
    <property type="entry name" value="Histidine kinase CheA-like, homodimeric domain"/>
    <property type="match status" value="1"/>
</dbReference>
<evidence type="ECO:0000256" key="6">
    <source>
        <dbReference type="PROSITE-ProRule" id="PRU00110"/>
    </source>
</evidence>
<dbReference type="SUPFAM" id="SSF52172">
    <property type="entry name" value="CheY-like"/>
    <property type="match status" value="1"/>
</dbReference>
<keyword evidence="4" id="KW-0808">Transferase</keyword>
<dbReference type="PANTHER" id="PTHR43395:SF1">
    <property type="entry name" value="CHEMOTAXIS PROTEIN CHEA"/>
    <property type="match status" value="1"/>
</dbReference>
<evidence type="ECO:0000259" key="10">
    <source>
        <dbReference type="PROSITE" id="PS50110"/>
    </source>
</evidence>
<protein>
    <recommendedName>
        <fullName evidence="2">histidine kinase</fullName>
        <ecNumber evidence="2">2.7.13.3</ecNumber>
    </recommendedName>
</protein>
<dbReference type="Gene3D" id="3.30.565.10">
    <property type="entry name" value="Histidine kinase-like ATPase, C-terminal domain"/>
    <property type="match status" value="1"/>
</dbReference>
<dbReference type="Pfam" id="PF02895">
    <property type="entry name" value="H-kinase_dim"/>
    <property type="match status" value="1"/>
</dbReference>
<dbReference type="PROSITE" id="PS50110">
    <property type="entry name" value="RESPONSE_REGULATORY"/>
    <property type="match status" value="1"/>
</dbReference>
<dbReference type="CDD" id="cd00088">
    <property type="entry name" value="HPT"/>
    <property type="match status" value="1"/>
</dbReference>
<feature type="compositionally biased region" description="Acidic residues" evidence="8">
    <location>
        <begin position="233"/>
        <end position="246"/>
    </location>
</feature>
<dbReference type="SUPFAM" id="SSF50341">
    <property type="entry name" value="CheW-like"/>
    <property type="match status" value="2"/>
</dbReference>
<evidence type="ECO:0000256" key="5">
    <source>
        <dbReference type="ARBA" id="ARBA00022777"/>
    </source>
</evidence>
<evidence type="ECO:0000256" key="2">
    <source>
        <dbReference type="ARBA" id="ARBA00012438"/>
    </source>
</evidence>
<feature type="region of interest" description="Disordered" evidence="8">
    <location>
        <begin position="221"/>
        <end position="248"/>
    </location>
</feature>
<dbReference type="Gene3D" id="3.40.50.2300">
    <property type="match status" value="1"/>
</dbReference>
<dbReference type="PROSITE" id="PS50894">
    <property type="entry name" value="HPT"/>
    <property type="match status" value="1"/>
</dbReference>
<evidence type="ECO:0000256" key="8">
    <source>
        <dbReference type="SAM" id="MobiDB-lite"/>
    </source>
</evidence>
<dbReference type="InterPro" id="IPR001789">
    <property type="entry name" value="Sig_transdc_resp-reg_receiver"/>
</dbReference>
<gene>
    <name evidence="13" type="ORF">J8F10_03760</name>
</gene>
<accession>A0ABS5BL27</accession>
<sequence length="964" mass="106329">MISTNQELLNEFVGESREHLTTVAEELLALEKASGADRQQRLDRLFRAVHSVKGSASLVGCHQIADLAHSLETIFDRVRQGTLAQTAHLTDGLLTGADLIRALLDDAANSNDVDIGDAIARLEGLLAESPAPHSEVAPTHALRIDLDAYVRRTGRSLTRFFADLEANGQVREPCLLLPEHDIGKGLPGGPVRYECQYTSTVPLELLAEQLRLQLTEFNAAAPEPTEPKPAEPEPAEPEPPAAEDAEPQVIARTEPASRPETERPSSVRISVQILDRLMNLAGELVLVRNQAMQAADPTDSQMRQIVQRLNGVTTDVQQVVMLTRMQPVGNLFSKFSRLVRDVSRKLGKQIELTTRGTEVELDKAILEELADPLTHLVRNCCDHGIEKPAERIAAGKVPQGHVLLHAHHEGGQIRIEVRDDGRGIDPQRVRHKALERGLKSAAELGALSDTELQALVLLPGFSTADNVTELSGRGVGMDVVRTNIEHLGGNLQIESAPGTGTCMHLRLPLTLAIIPCLTVVVGDQRYAIAQKDLEELVCLSGRVGTGKVERTHDQEVYRLRGRLLPLVRLGEVLARPEPFTAATRAEIMNRHRDQTPGLTYIAVVKVGSARFGLVVDRLLNTEEIVVKSIHPLLKPLRCYSGSTIMGDGRVVLILDIEGVARHAGVSFEDARQAPPVRGAGGTESQTVLLFQYGPREQFAIPVVMIRRIEEIRVSRIERVGDREFWNLHGQAVRVLRLDNYLKVSPPVESDTMYLLLPKNLRQPMGILLSRILDTQSLAIQIDTESHHQDGLMGTAIIHDRMTLFPHLYRLGERMEAEDRAASETQNRKAPARRKRILLVEDTQFFRQVVKSTLEDEGYEVLTAVNGALGLREISRNQYDLVVSDINMPEMDGWDMARAVREQLGNHELPMLALTTLSSDRDRNRALESGFNAHEVKLARESFLATVARLLAPGGATAGEEGKHG</sequence>
<evidence type="ECO:0000256" key="1">
    <source>
        <dbReference type="ARBA" id="ARBA00000085"/>
    </source>
</evidence>
<dbReference type="Gene3D" id="2.30.30.40">
    <property type="entry name" value="SH3 Domains"/>
    <property type="match status" value="1"/>
</dbReference>
<feature type="domain" description="Response regulatory" evidence="10">
    <location>
        <begin position="835"/>
        <end position="951"/>
    </location>
</feature>
<dbReference type="SUPFAM" id="SSF47384">
    <property type="entry name" value="Homodimeric domain of signal transducing histidine kinase"/>
    <property type="match status" value="1"/>
</dbReference>
<evidence type="ECO:0000256" key="7">
    <source>
        <dbReference type="PROSITE-ProRule" id="PRU00169"/>
    </source>
</evidence>
<comment type="caution">
    <text evidence="13">The sequence shown here is derived from an EMBL/GenBank/DDBJ whole genome shotgun (WGS) entry which is preliminary data.</text>
</comment>
<dbReference type="SMART" id="SM00387">
    <property type="entry name" value="HATPase_c"/>
    <property type="match status" value="1"/>
</dbReference>
<comment type="catalytic activity">
    <reaction evidence="1">
        <text>ATP + protein L-histidine = ADP + protein N-phospho-L-histidine.</text>
        <dbReference type="EC" id="2.7.13.3"/>
    </reaction>
</comment>
<feature type="domain" description="HPt" evidence="12">
    <location>
        <begin position="1"/>
        <end position="107"/>
    </location>
</feature>
<dbReference type="PROSITE" id="PS50851">
    <property type="entry name" value="CHEW"/>
    <property type="match status" value="1"/>
</dbReference>
<feature type="modified residue" description="4-aspartylphosphate" evidence="7">
    <location>
        <position position="884"/>
    </location>
</feature>